<accession>A0A6C0G420</accession>
<dbReference type="EMBL" id="CP048209">
    <property type="protein sequence ID" value="QHT62174.1"/>
    <property type="molecule type" value="Genomic_DNA"/>
</dbReference>
<keyword evidence="2" id="KW-1185">Reference proteome</keyword>
<evidence type="ECO:0000313" key="2">
    <source>
        <dbReference type="Proteomes" id="UP000476064"/>
    </source>
</evidence>
<dbReference type="Proteomes" id="UP000476064">
    <property type="component" value="Chromosome"/>
</dbReference>
<dbReference type="KEGG" id="plyc:GXP70_20775"/>
<gene>
    <name evidence="1" type="ORF">GXP70_20775</name>
</gene>
<dbReference type="AlphaFoldDB" id="A0A6C0G420"/>
<proteinExistence type="predicted"/>
<protein>
    <submittedName>
        <fullName evidence="1">Uncharacterized protein</fullName>
    </submittedName>
</protein>
<dbReference type="RefSeq" id="WP_162358608.1">
    <property type="nucleotide sequence ID" value="NZ_CP048209.1"/>
</dbReference>
<evidence type="ECO:0000313" key="1">
    <source>
        <dbReference type="EMBL" id="QHT62174.1"/>
    </source>
</evidence>
<reference evidence="1 2" key="1">
    <citation type="submission" date="2020-01" db="EMBL/GenBank/DDBJ databases">
        <title>Paenibacillus sp. nov., isolated from tomato rhizosphere.</title>
        <authorList>
            <person name="Weon H.-Y."/>
            <person name="Lee S.A."/>
        </authorList>
    </citation>
    <scope>NUCLEOTIDE SEQUENCE [LARGE SCALE GENOMIC DNA]</scope>
    <source>
        <strain evidence="1 2">12200R-189</strain>
    </source>
</reference>
<organism evidence="1 2">
    <name type="scientific">Paenibacillus lycopersici</name>
    <dbReference type="NCBI Taxonomy" id="2704462"/>
    <lineage>
        <taxon>Bacteria</taxon>
        <taxon>Bacillati</taxon>
        <taxon>Bacillota</taxon>
        <taxon>Bacilli</taxon>
        <taxon>Bacillales</taxon>
        <taxon>Paenibacillaceae</taxon>
        <taxon>Paenibacillus</taxon>
    </lineage>
</organism>
<sequence length="136" mass="14109">MSIFLDKRTSMNSNTVGAPGTALSSTPALFGIVGLQTQNVANPIITLSGTIGVSGDFGDVFKIEVVRGGSYSSANVIFTAFGVVTTIATAEFRAFHVPDLLAPAALETVYSAFISGVSTTIRNGPEVFWGEATTNN</sequence>
<name>A0A6C0G420_9BACL</name>